<dbReference type="Proteomes" id="UP000828941">
    <property type="component" value="Chromosome 4"/>
</dbReference>
<reference evidence="1 2" key="1">
    <citation type="journal article" date="2022" name="DNA Res.">
        <title>Chromosomal-level genome assembly of the orchid tree Bauhinia variegata (Leguminosae; Cercidoideae) supports the allotetraploid origin hypothesis of Bauhinia.</title>
        <authorList>
            <person name="Zhong Y."/>
            <person name="Chen Y."/>
            <person name="Zheng D."/>
            <person name="Pang J."/>
            <person name="Liu Y."/>
            <person name="Luo S."/>
            <person name="Meng S."/>
            <person name="Qian L."/>
            <person name="Wei D."/>
            <person name="Dai S."/>
            <person name="Zhou R."/>
        </authorList>
    </citation>
    <scope>NUCLEOTIDE SEQUENCE [LARGE SCALE GENOMIC DNA]</scope>
    <source>
        <strain evidence="1">BV-YZ2020</strain>
    </source>
</reference>
<organism evidence="1 2">
    <name type="scientific">Bauhinia variegata</name>
    <name type="common">Purple orchid tree</name>
    <name type="synonym">Phanera variegata</name>
    <dbReference type="NCBI Taxonomy" id="167791"/>
    <lineage>
        <taxon>Eukaryota</taxon>
        <taxon>Viridiplantae</taxon>
        <taxon>Streptophyta</taxon>
        <taxon>Embryophyta</taxon>
        <taxon>Tracheophyta</taxon>
        <taxon>Spermatophyta</taxon>
        <taxon>Magnoliopsida</taxon>
        <taxon>eudicotyledons</taxon>
        <taxon>Gunneridae</taxon>
        <taxon>Pentapetalae</taxon>
        <taxon>rosids</taxon>
        <taxon>fabids</taxon>
        <taxon>Fabales</taxon>
        <taxon>Fabaceae</taxon>
        <taxon>Cercidoideae</taxon>
        <taxon>Cercideae</taxon>
        <taxon>Bauhiniinae</taxon>
        <taxon>Bauhinia</taxon>
    </lineage>
</organism>
<name>A0ACB9PEB2_BAUVA</name>
<proteinExistence type="predicted"/>
<comment type="caution">
    <text evidence="1">The sequence shown here is derived from an EMBL/GenBank/DDBJ whole genome shotgun (WGS) entry which is preliminary data.</text>
</comment>
<accession>A0ACB9PEB2</accession>
<gene>
    <name evidence="1" type="ORF">L6164_008038</name>
</gene>
<dbReference type="EMBL" id="CM039429">
    <property type="protein sequence ID" value="KAI4347204.1"/>
    <property type="molecule type" value="Genomic_DNA"/>
</dbReference>
<sequence>MDTYLSLLITISSFFLTTLPLSHGKEGDYYTACSTTYNCGDLTNISYPFWGQNRSRYCGGSDMLKLTCDQNGTTSIEIGSQNFTVLSIYQSPFTVRLARKDLVLSSCISDNTSLDSTVFYYNPDKVENLTLFYNCPQRVSESLPGDFKNNFTCHNESSKCDERAFYVDQTQLRKYEEQLLDCGVQVQVPVLRDVPLGDGGGIQALRQLLEHGFDVLYYSVSDFPSCVACDASGGKCGRRFTNTFLFSCHCRDGAHDLMCPQKGMISLLF</sequence>
<keyword evidence="2" id="KW-1185">Reference proteome</keyword>
<evidence type="ECO:0000313" key="2">
    <source>
        <dbReference type="Proteomes" id="UP000828941"/>
    </source>
</evidence>
<evidence type="ECO:0000313" key="1">
    <source>
        <dbReference type="EMBL" id="KAI4347204.1"/>
    </source>
</evidence>
<protein>
    <submittedName>
        <fullName evidence="1">Uncharacterized protein</fullName>
    </submittedName>
</protein>